<organism evidence="2">
    <name type="scientific">Streptomyces verticillus</name>
    <dbReference type="NCBI Taxonomy" id="29309"/>
    <lineage>
        <taxon>Bacteria</taxon>
        <taxon>Bacillati</taxon>
        <taxon>Actinomycetota</taxon>
        <taxon>Actinomycetes</taxon>
        <taxon>Kitasatosporales</taxon>
        <taxon>Streptomycetaceae</taxon>
        <taxon>Streptomyces</taxon>
    </lineage>
</organism>
<protein>
    <submittedName>
        <fullName evidence="2">Putative transporter</fullName>
    </submittedName>
</protein>
<feature type="region of interest" description="Disordered" evidence="1">
    <location>
        <begin position="383"/>
        <end position="451"/>
    </location>
</feature>
<feature type="region of interest" description="Disordered" evidence="1">
    <location>
        <begin position="1"/>
        <end position="34"/>
    </location>
</feature>
<feature type="region of interest" description="Disordered" evidence="1">
    <location>
        <begin position="188"/>
        <end position="212"/>
    </location>
</feature>
<feature type="compositionally biased region" description="Polar residues" evidence="1">
    <location>
        <begin position="408"/>
        <end position="418"/>
    </location>
</feature>
<evidence type="ECO:0000313" key="2">
    <source>
        <dbReference type="EMBL" id="AAG02348.1"/>
    </source>
</evidence>
<dbReference type="AlphaFoldDB" id="Q9FB34"/>
<reference evidence="2" key="1">
    <citation type="journal article" date="2000" name="Chem. Biol.">
        <title>The biosynthetic gene cluster for the antitumor drug bleomycin from Streptomyces verticillus ATCC15003 supporting functional interactions between nonribosomal peptide synthetases and a polyketide synthase.</title>
        <authorList>
            <person name="Du L."/>
            <person name="Sanchez C."/>
            <person name="Chen M."/>
            <person name="Edwards D.J."/>
            <person name="Shen B."/>
        </authorList>
    </citation>
    <scope>NUCLEOTIDE SEQUENCE</scope>
    <source>
        <strain evidence="2">ATCC15003</strain>
    </source>
</reference>
<evidence type="ECO:0000256" key="1">
    <source>
        <dbReference type="SAM" id="MobiDB-lite"/>
    </source>
</evidence>
<sequence>MMKSSRLRDRQLGGEDPVVAQESPQDAGPTPCQGDDGLNVFAALAALLEVEVPVRPLPHHAGLGRHVEHSSQAAAVALGPMQVASATTGVAGDGHQAGRRGQVTGVGVGREVAGGDDELGAEDRPHARQRLDDLGLWMAAERLADLLVNPLQTVVQGQDLRGQVSHDLGGDVLPGQRGLLSLGSLQRRRGDGVGTAHASVGQPGRQPGPAAAAESCRGLVARQQDQRALLRAVVEGPFQRGEDAGQRVAETVDHPDPVGHEVGTVGGQQREVGGQLGGHVDRREVPSVAGGFGDDVGVAGVGLRLAPVSAGHAVDRAAGHVDGLLAVGREQGQQQRGGRAGDVHCPVDLVGQVEDLTHGGQDRRLIVADLLRPQRHTGLVDHRRPVMPLARVDPGPDPGPSLAHSPLLTPNSIPSTRGTPRCHLRKKRPKRTSQSAARAPRRTGRPLLVSH</sequence>
<feature type="compositionally biased region" description="Basic and acidic residues" evidence="1">
    <location>
        <begin position="1"/>
        <end position="13"/>
    </location>
</feature>
<accession>Q9FB34</accession>
<name>Q9FB34_9ACTN</name>
<dbReference type="EMBL" id="AF210249">
    <property type="protein sequence ID" value="AAG02348.1"/>
    <property type="molecule type" value="Genomic_DNA"/>
</dbReference>
<proteinExistence type="predicted"/>
<reference evidence="2" key="2">
    <citation type="journal article" date="2000" name="FEMS Microbiol. Lett.">
        <title>An oxidation domain in the BlmIII non-ribosomal peptide synthetase probably catalyzing thiazole formation in the biosynthesis of the anti-tumor drug bleomycin in Streptomyces verticillus ATCC15003.</title>
        <authorList>
            <person name="Du L."/>
            <person name="Chen M."/>
            <person name="Sanchez C."/>
            <person name="Shen B."/>
        </authorList>
    </citation>
    <scope>NUCLEOTIDE SEQUENCE</scope>
    <source>
        <strain evidence="2">ATCC15003</strain>
    </source>
</reference>
<feature type="compositionally biased region" description="Low complexity" evidence="1">
    <location>
        <begin position="201"/>
        <end position="212"/>
    </location>
</feature>
<feature type="compositionally biased region" description="Basic residues" evidence="1">
    <location>
        <begin position="420"/>
        <end position="431"/>
    </location>
</feature>